<evidence type="ECO:0000313" key="3">
    <source>
        <dbReference type="Proteomes" id="UP000001861"/>
    </source>
</evidence>
<protein>
    <recommendedName>
        <fullName evidence="1">Ubiquitin-like domain-containing protein</fullName>
    </recommendedName>
</protein>
<dbReference type="KEGG" id="cci:CC1G_12058"/>
<gene>
    <name evidence="2" type="ORF">CC1G_12058</name>
</gene>
<dbReference type="EMBL" id="AACS02000001">
    <property type="protein sequence ID" value="EAU93464.2"/>
    <property type="molecule type" value="Genomic_DNA"/>
</dbReference>
<dbReference type="InterPro" id="IPR054464">
    <property type="entry name" value="ULD_fung"/>
</dbReference>
<evidence type="ECO:0000259" key="1">
    <source>
        <dbReference type="Pfam" id="PF22893"/>
    </source>
</evidence>
<comment type="caution">
    <text evidence="2">The sequence shown here is derived from an EMBL/GenBank/DDBJ whole genome shotgun (WGS) entry which is preliminary data.</text>
</comment>
<proteinExistence type="predicted"/>
<dbReference type="RefSeq" id="XP_001828328.2">
    <property type="nucleotide sequence ID" value="XM_001828276.2"/>
</dbReference>
<dbReference type="Pfam" id="PF22893">
    <property type="entry name" value="ULD_2"/>
    <property type="match status" value="1"/>
</dbReference>
<accession>A8N0C7</accession>
<feature type="domain" description="Ubiquitin-like" evidence="1">
    <location>
        <begin position="223"/>
        <end position="304"/>
    </location>
</feature>
<name>A8N0C7_COPC7</name>
<dbReference type="AlphaFoldDB" id="A8N0C7"/>
<evidence type="ECO:0000313" key="2">
    <source>
        <dbReference type="EMBL" id="EAU93464.2"/>
    </source>
</evidence>
<dbReference type="VEuPathDB" id="FungiDB:CC1G_12058"/>
<organism evidence="2 3">
    <name type="scientific">Coprinopsis cinerea (strain Okayama-7 / 130 / ATCC MYA-4618 / FGSC 9003)</name>
    <name type="common">Inky cap fungus</name>
    <name type="synonym">Hormographiella aspergillata</name>
    <dbReference type="NCBI Taxonomy" id="240176"/>
    <lineage>
        <taxon>Eukaryota</taxon>
        <taxon>Fungi</taxon>
        <taxon>Dikarya</taxon>
        <taxon>Basidiomycota</taxon>
        <taxon>Agaricomycotina</taxon>
        <taxon>Agaricomycetes</taxon>
        <taxon>Agaricomycetidae</taxon>
        <taxon>Agaricales</taxon>
        <taxon>Agaricineae</taxon>
        <taxon>Psathyrellaceae</taxon>
        <taxon>Coprinopsis</taxon>
    </lineage>
</organism>
<sequence length="477" mass="53223">MTFFGRTRNVVVTGGNLTDNSGSTYNHYYSHVNLVYLWGLLPAIAPLTSPITTLPSESPPIRHVHDKVESFSPAQYGLQYIRTLVEPYAGGVLKRLYDKLCNLKSIFQLAYLAHRACQTTLLGSIGTSSHHLHNPSHQSSWLSTILRILPCAGRNNEEPPYVRAVRKQIDRDARGLVQTLAALKVCAWKHQVLASTSGVPLSMEELQAFFDEDTFPFLKGVDVECVVIRDPVANDFQIPIRFVESRRAMHYFIEHGCRGTEGSAFIESKRYQLHDSLTNQIIDDAVHPSVLQPNRRLDISIVVERPAMQPGLCPKCDLLYPCDDSEWAKCENCEMLFSVSLTSARLDTAPNSTGADSYITAGPREAPVPVSAYLGFRRLLFQVAWVQVESSIPQRISPALDISTSNRQAVLYMPSDSEDDDEERAGSPLLSSFQVYGIGGDYSSTHRRVPLTAILEEFETMGRFVIDTVSLHHLILV</sequence>
<reference evidence="2 3" key="1">
    <citation type="journal article" date="2010" name="Proc. Natl. Acad. Sci. U.S.A.">
        <title>Insights into evolution of multicellular fungi from the assembled chromosomes of the mushroom Coprinopsis cinerea (Coprinus cinereus).</title>
        <authorList>
            <person name="Stajich J.E."/>
            <person name="Wilke S.K."/>
            <person name="Ahren D."/>
            <person name="Au C.H."/>
            <person name="Birren B.W."/>
            <person name="Borodovsky M."/>
            <person name="Burns C."/>
            <person name="Canback B."/>
            <person name="Casselton L.A."/>
            <person name="Cheng C.K."/>
            <person name="Deng J."/>
            <person name="Dietrich F.S."/>
            <person name="Fargo D.C."/>
            <person name="Farman M.L."/>
            <person name="Gathman A.C."/>
            <person name="Goldberg J."/>
            <person name="Guigo R."/>
            <person name="Hoegger P.J."/>
            <person name="Hooker J.B."/>
            <person name="Huggins A."/>
            <person name="James T.Y."/>
            <person name="Kamada T."/>
            <person name="Kilaru S."/>
            <person name="Kodira C."/>
            <person name="Kues U."/>
            <person name="Kupfer D."/>
            <person name="Kwan H.S."/>
            <person name="Lomsadze A."/>
            <person name="Li W."/>
            <person name="Lilly W.W."/>
            <person name="Ma L.J."/>
            <person name="Mackey A.J."/>
            <person name="Manning G."/>
            <person name="Martin F."/>
            <person name="Muraguchi H."/>
            <person name="Natvig D.O."/>
            <person name="Palmerini H."/>
            <person name="Ramesh M.A."/>
            <person name="Rehmeyer C.J."/>
            <person name="Roe B.A."/>
            <person name="Shenoy N."/>
            <person name="Stanke M."/>
            <person name="Ter-Hovhannisyan V."/>
            <person name="Tunlid A."/>
            <person name="Velagapudi R."/>
            <person name="Vision T.J."/>
            <person name="Zeng Q."/>
            <person name="Zolan M.E."/>
            <person name="Pukkila P.J."/>
        </authorList>
    </citation>
    <scope>NUCLEOTIDE SEQUENCE [LARGE SCALE GENOMIC DNA]</scope>
    <source>
        <strain evidence="3">Okayama-7 / 130 / ATCC MYA-4618 / FGSC 9003</strain>
    </source>
</reference>
<dbReference type="HOGENOM" id="CLU_572388_0_0_1"/>
<dbReference type="InParanoid" id="A8N0C7"/>
<dbReference type="GeneID" id="6004773"/>
<dbReference type="Proteomes" id="UP000001861">
    <property type="component" value="Unassembled WGS sequence"/>
</dbReference>
<dbReference type="OrthoDB" id="3089164at2759"/>
<keyword evidence="3" id="KW-1185">Reference proteome</keyword>